<comment type="caution">
    <text evidence="3">The sequence shown here is derived from an EMBL/GenBank/DDBJ whole genome shotgun (WGS) entry which is preliminary data.</text>
</comment>
<dbReference type="RefSeq" id="WP_187248084.1">
    <property type="nucleotide sequence ID" value="NZ_BAAAOK010000009.1"/>
</dbReference>
<proteinExistence type="predicted"/>
<name>A0ABR7M2W8_9ACTN</name>
<feature type="coiled-coil region" evidence="1">
    <location>
        <begin position="42"/>
        <end position="69"/>
    </location>
</feature>
<dbReference type="Proteomes" id="UP000805614">
    <property type="component" value="Unassembled WGS sequence"/>
</dbReference>
<keyword evidence="4" id="KW-1185">Reference proteome</keyword>
<gene>
    <name evidence="3" type="ORF">HKK74_36960</name>
</gene>
<feature type="region of interest" description="Disordered" evidence="2">
    <location>
        <begin position="115"/>
        <end position="142"/>
    </location>
</feature>
<reference evidence="3 4" key="1">
    <citation type="submission" date="2020-06" db="EMBL/GenBank/DDBJ databases">
        <title>Actinomadura xiongansis sp. nov., isolated from soil of Baiyangdian.</title>
        <authorList>
            <person name="Zhang X."/>
        </authorList>
    </citation>
    <scope>NUCLEOTIDE SEQUENCE [LARGE SCALE GENOMIC DNA]</scope>
    <source>
        <strain evidence="3 4">HBUM206468</strain>
    </source>
</reference>
<organism evidence="3 4">
    <name type="scientific">Actinomadura alba</name>
    <dbReference type="NCBI Taxonomy" id="406431"/>
    <lineage>
        <taxon>Bacteria</taxon>
        <taxon>Bacillati</taxon>
        <taxon>Actinomycetota</taxon>
        <taxon>Actinomycetes</taxon>
        <taxon>Streptosporangiales</taxon>
        <taxon>Thermomonosporaceae</taxon>
        <taxon>Actinomadura</taxon>
    </lineage>
</organism>
<keyword evidence="1" id="KW-0175">Coiled coil</keyword>
<evidence type="ECO:0000256" key="1">
    <source>
        <dbReference type="SAM" id="Coils"/>
    </source>
</evidence>
<feature type="compositionally biased region" description="Low complexity" evidence="2">
    <location>
        <begin position="123"/>
        <end position="142"/>
    </location>
</feature>
<sequence>MTLATKLRGSKAVYAGAGAVDLAVEKLREVPVHVTKLQGTAKENASRLQETAKENATRLQQNAKELQDKVDTKDLPGAAVAYMTHLGTRVAEVIDELAARGKTVVNRVEAVVPEISEPKPTPRAKAATAKKTAQTAAKKAGS</sequence>
<evidence type="ECO:0008006" key="5">
    <source>
        <dbReference type="Google" id="ProtNLM"/>
    </source>
</evidence>
<dbReference type="EMBL" id="JABVEC010000055">
    <property type="protein sequence ID" value="MBC6471042.1"/>
    <property type="molecule type" value="Genomic_DNA"/>
</dbReference>
<evidence type="ECO:0000313" key="4">
    <source>
        <dbReference type="Proteomes" id="UP000805614"/>
    </source>
</evidence>
<protein>
    <recommendedName>
        <fullName evidence="5">Phasin family protein</fullName>
    </recommendedName>
</protein>
<accession>A0ABR7M2W8</accession>
<evidence type="ECO:0000256" key="2">
    <source>
        <dbReference type="SAM" id="MobiDB-lite"/>
    </source>
</evidence>
<evidence type="ECO:0000313" key="3">
    <source>
        <dbReference type="EMBL" id="MBC6471042.1"/>
    </source>
</evidence>